<evidence type="ECO:0000313" key="2">
    <source>
        <dbReference type="Proteomes" id="UP000275846"/>
    </source>
</evidence>
<reference evidence="1 2" key="2">
    <citation type="submission" date="2018-11" db="EMBL/GenBank/DDBJ databases">
        <authorList>
            <consortium name="Pathogen Informatics"/>
        </authorList>
    </citation>
    <scope>NUCLEOTIDE SEQUENCE [LARGE SCALE GENOMIC DNA]</scope>
    <source>
        <strain evidence="1 2">NST_G2</strain>
    </source>
</reference>
<dbReference type="WBParaSite" id="SSLN_0001994201-mRNA-1">
    <property type="protein sequence ID" value="SSLN_0001994201-mRNA-1"/>
    <property type="gene ID" value="SSLN_0001994201"/>
</dbReference>
<organism evidence="3">
    <name type="scientific">Schistocephalus solidus</name>
    <name type="common">Tapeworm</name>
    <dbReference type="NCBI Taxonomy" id="70667"/>
    <lineage>
        <taxon>Eukaryota</taxon>
        <taxon>Metazoa</taxon>
        <taxon>Spiralia</taxon>
        <taxon>Lophotrochozoa</taxon>
        <taxon>Platyhelminthes</taxon>
        <taxon>Cestoda</taxon>
        <taxon>Eucestoda</taxon>
        <taxon>Diphyllobothriidea</taxon>
        <taxon>Diphyllobothriidae</taxon>
        <taxon>Schistocephalus</taxon>
    </lineage>
</organism>
<dbReference type="EMBL" id="UYSU01046661">
    <property type="protein sequence ID" value="VDM05602.1"/>
    <property type="molecule type" value="Genomic_DNA"/>
</dbReference>
<dbReference type="PANTHER" id="PTHR47027:SF20">
    <property type="entry name" value="REVERSE TRANSCRIPTASE-LIKE PROTEIN WITH RNA-DIRECTED DNA POLYMERASE DOMAIN"/>
    <property type="match status" value="1"/>
</dbReference>
<proteinExistence type="predicted"/>
<name>A0A183TRW8_SCHSO</name>
<dbReference type="Proteomes" id="UP000275846">
    <property type="component" value="Unassembled WGS sequence"/>
</dbReference>
<dbReference type="AlphaFoldDB" id="A0A183TRW8"/>
<evidence type="ECO:0000313" key="1">
    <source>
        <dbReference type="EMBL" id="VDM05602.1"/>
    </source>
</evidence>
<keyword evidence="2" id="KW-1185">Reference proteome</keyword>
<reference evidence="3" key="1">
    <citation type="submission" date="2016-06" db="UniProtKB">
        <authorList>
            <consortium name="WormBaseParasite"/>
        </authorList>
    </citation>
    <scope>IDENTIFICATION</scope>
</reference>
<dbReference type="OrthoDB" id="8063258at2759"/>
<sequence>MSDYSNTMHTTASAGTDVVHNPGPVVRANCMQTGLLNQKRALGIGCWNAQIFLDPGAQSLTARSFHQYHVDVCCLSEVRIPNSDGFSLYVTLERGTTKSESELGVDQIFTLKRILEFRHGYQQPTAVGFIDLATAFNSAHQFAYGRRLTDLDYAEDITLLAPSFGDVQSVVSQVNEIATKVGLSINTGNSINDQEKAALGINGCQPKEADSFKYLGAIMLRNKQSKDDIVSHTDVARRFFSILKKCL</sequence>
<evidence type="ECO:0000313" key="3">
    <source>
        <dbReference type="WBParaSite" id="SSLN_0001994201-mRNA-1"/>
    </source>
</evidence>
<dbReference type="PANTHER" id="PTHR47027">
    <property type="entry name" value="REVERSE TRANSCRIPTASE DOMAIN-CONTAINING PROTEIN"/>
    <property type="match status" value="1"/>
</dbReference>
<gene>
    <name evidence="1" type="ORF">SSLN_LOCUS19216</name>
</gene>
<protein>
    <submittedName>
        <fullName evidence="3">Reverse transcriptase domain-containing protein</fullName>
    </submittedName>
</protein>
<accession>A0A183TRW8</accession>